<dbReference type="GO" id="GO:0000973">
    <property type="term" value="P:post-transcriptional tethering of RNA polymerase II gene DNA at nuclear periphery"/>
    <property type="evidence" value="ECO:0007669"/>
    <property type="project" value="TreeGrafter"/>
</dbReference>
<comment type="subcellular location">
    <subcellularLocation>
        <location evidence="7">Nucleus</location>
        <location evidence="7">Nuclear pore complex</location>
    </subcellularLocation>
    <subcellularLocation>
        <location evidence="7">Nucleus membrane</location>
    </subcellularLocation>
</comment>
<comment type="function">
    <text evidence="7">Functions as a component of the nuclear pore complex (NPC).</text>
</comment>
<sequence length="807" mass="89497">MAESLYASCAQVLSLCQANKDDLETLLHPETGFAPRLREICDQQLVELQDAAVEGTVSSSELDALKMESDTWALLQALMSLRKTTPPEYPHPRDLLAANPYTPPATLAQSIMHASPLLSALVVVREWLHDSAPLPATPGATNGYWRFTRNAVLQGKRTGRIAGGVVAELDPDAVNREGEQGKGLAPDDAAYDKAVVQALYAHVRAGQLDEAVDLCRKANQPWRAASIRGALLFQWRAIANEPREEDAMDDEDAEDSQQWHGNVRRQMWKTVCHRTALNTTLSPTERALYAALAPTPSTSAVLKAVCRTWEDHLWALVSIACEERLSLGLANIARECFWESGLGALEGGAASGPTDGVGPLSPDEDEEWEDDVMKMLEGLGGVQVAEGAPADHPYHVSQLHIILDRTDELLEAFANGLQEGLYVSAPEYPAMTRFFAHLCLFFQLIDIQVSPFATQIILEAYLRVLEHAGQRELIAMYAGALGDNAVERYALFLTSLELSGDATERRLALTRARDHGLDIERVAIVTAERTIEKTFTVGLSLSTYQRKRAGAETGRVGQILPPAKGPLPSIIGLEPAPTDAEILLLRSIEWTTFLESTYDTALEQANVILRYFLGRGRIQLSKTLLDMLPPELGSLVEPEDQATEYMHYRQFFNVWELLARVVETQALEQPQMNKDTRAAWLSDYKTLIEQAREQVVKLLTTDWLMLDADVPNGDRRRRDLVRIRQTYIPELIIRLHSILVGSRSRIPENIKHALSLVNVVADSRYRLYEDFSSQDGRRLGDYLGAVRQAVLAGLEGGGSDPFRILTL</sequence>
<accession>A0A2G8SFT7</accession>
<dbReference type="InterPro" id="IPR007252">
    <property type="entry name" value="Nup84/Nup107"/>
</dbReference>
<dbReference type="GO" id="GO:0017056">
    <property type="term" value="F:structural constituent of nuclear pore"/>
    <property type="evidence" value="ECO:0007669"/>
    <property type="project" value="UniProtKB-UniRule"/>
</dbReference>
<evidence type="ECO:0000313" key="9">
    <source>
        <dbReference type="Proteomes" id="UP000230002"/>
    </source>
</evidence>
<keyword evidence="3" id="KW-0653">Protein transport</keyword>
<dbReference type="OrthoDB" id="3098at2759"/>
<comment type="caution">
    <text evidence="8">The sequence shown here is derived from an EMBL/GenBank/DDBJ whole genome shotgun (WGS) entry which is preliminary data.</text>
</comment>
<evidence type="ECO:0000256" key="1">
    <source>
        <dbReference type="ARBA" id="ARBA00022448"/>
    </source>
</evidence>
<keyword evidence="6 7" id="KW-0539">Nucleus</keyword>
<dbReference type="GO" id="GO:0006406">
    <property type="term" value="P:mRNA export from nucleus"/>
    <property type="evidence" value="ECO:0007669"/>
    <property type="project" value="TreeGrafter"/>
</dbReference>
<proteinExistence type="inferred from homology"/>
<name>A0A2G8SFT7_9APHY</name>
<keyword evidence="5 7" id="KW-0906">Nuclear pore complex</keyword>
<evidence type="ECO:0000256" key="2">
    <source>
        <dbReference type="ARBA" id="ARBA00022816"/>
    </source>
</evidence>
<keyword evidence="1 7" id="KW-0813">Transport</keyword>
<evidence type="ECO:0000256" key="7">
    <source>
        <dbReference type="RuleBase" id="RU365072"/>
    </source>
</evidence>
<keyword evidence="4 7" id="KW-0811">Translocation</keyword>
<dbReference type="GO" id="GO:0031080">
    <property type="term" value="C:nuclear pore outer ring"/>
    <property type="evidence" value="ECO:0007669"/>
    <property type="project" value="TreeGrafter"/>
</dbReference>
<keyword evidence="9" id="KW-1185">Reference proteome</keyword>
<dbReference type="PANTHER" id="PTHR13003">
    <property type="entry name" value="NUP107-RELATED"/>
    <property type="match status" value="1"/>
</dbReference>
<evidence type="ECO:0000256" key="5">
    <source>
        <dbReference type="ARBA" id="ARBA00023132"/>
    </source>
</evidence>
<dbReference type="GO" id="GO:0006606">
    <property type="term" value="P:protein import into nucleus"/>
    <property type="evidence" value="ECO:0007669"/>
    <property type="project" value="TreeGrafter"/>
</dbReference>
<dbReference type="Gene3D" id="1.10.3450.20">
    <property type="match status" value="1"/>
</dbReference>
<dbReference type="STRING" id="1077348.A0A2G8SFT7"/>
<evidence type="ECO:0000256" key="4">
    <source>
        <dbReference type="ARBA" id="ARBA00023010"/>
    </source>
</evidence>
<dbReference type="PANTHER" id="PTHR13003:SF2">
    <property type="entry name" value="NUCLEAR PORE COMPLEX PROTEIN NUP107"/>
    <property type="match status" value="1"/>
</dbReference>
<comment type="similarity">
    <text evidence="7">Belongs to the nucleoporin Nup84/Nup107 family.</text>
</comment>
<dbReference type="Gene3D" id="1.20.190.50">
    <property type="match status" value="1"/>
</dbReference>
<protein>
    <recommendedName>
        <fullName evidence="7">Nuclear pore complex protein</fullName>
    </recommendedName>
</protein>
<dbReference type="GO" id="GO:0031965">
    <property type="term" value="C:nuclear membrane"/>
    <property type="evidence" value="ECO:0007669"/>
    <property type="project" value="UniProtKB-SubCell"/>
</dbReference>
<keyword evidence="7" id="KW-0472">Membrane</keyword>
<dbReference type="Proteomes" id="UP000230002">
    <property type="component" value="Unassembled WGS sequence"/>
</dbReference>
<dbReference type="AlphaFoldDB" id="A0A2G8SFT7"/>
<dbReference type="EMBL" id="AYKW01000010">
    <property type="protein sequence ID" value="PIL32640.1"/>
    <property type="molecule type" value="Genomic_DNA"/>
</dbReference>
<keyword evidence="2" id="KW-0509">mRNA transport</keyword>
<gene>
    <name evidence="8" type="ORF">GSI_05344</name>
</gene>
<reference evidence="8 9" key="1">
    <citation type="journal article" date="2015" name="Sci. Rep.">
        <title>Chromosome-level genome map provides insights into diverse defense mechanisms in the medicinal fungus Ganoderma sinense.</title>
        <authorList>
            <person name="Zhu Y."/>
            <person name="Xu J."/>
            <person name="Sun C."/>
            <person name="Zhou S."/>
            <person name="Xu H."/>
            <person name="Nelson D.R."/>
            <person name="Qian J."/>
            <person name="Song J."/>
            <person name="Luo H."/>
            <person name="Xiang L."/>
            <person name="Li Y."/>
            <person name="Xu Z."/>
            <person name="Ji A."/>
            <person name="Wang L."/>
            <person name="Lu S."/>
            <person name="Hayward A."/>
            <person name="Sun W."/>
            <person name="Li X."/>
            <person name="Schwartz D.C."/>
            <person name="Wang Y."/>
            <person name="Chen S."/>
        </authorList>
    </citation>
    <scope>NUCLEOTIDE SEQUENCE [LARGE SCALE GENOMIC DNA]</scope>
    <source>
        <strain evidence="8 9">ZZ0214-1</strain>
    </source>
</reference>
<evidence type="ECO:0000256" key="3">
    <source>
        <dbReference type="ARBA" id="ARBA00022927"/>
    </source>
</evidence>
<comment type="subunit">
    <text evidence="7">Part of the nuclear pore complex (NPC).</text>
</comment>
<dbReference type="Pfam" id="PF04121">
    <property type="entry name" value="Nup84_Nup100"/>
    <property type="match status" value="1"/>
</dbReference>
<organism evidence="8 9">
    <name type="scientific">Ganoderma sinense ZZ0214-1</name>
    <dbReference type="NCBI Taxonomy" id="1077348"/>
    <lineage>
        <taxon>Eukaryota</taxon>
        <taxon>Fungi</taxon>
        <taxon>Dikarya</taxon>
        <taxon>Basidiomycota</taxon>
        <taxon>Agaricomycotina</taxon>
        <taxon>Agaricomycetes</taxon>
        <taxon>Polyporales</taxon>
        <taxon>Polyporaceae</taxon>
        <taxon>Ganoderma</taxon>
    </lineage>
</organism>
<evidence type="ECO:0000256" key="6">
    <source>
        <dbReference type="ARBA" id="ARBA00023242"/>
    </source>
</evidence>
<evidence type="ECO:0000313" key="8">
    <source>
        <dbReference type="EMBL" id="PIL32640.1"/>
    </source>
</evidence>